<dbReference type="AlphaFoldDB" id="A0A8K0KTL6"/>
<dbReference type="Proteomes" id="UP000792457">
    <property type="component" value="Unassembled WGS sequence"/>
</dbReference>
<evidence type="ECO:0000259" key="1">
    <source>
        <dbReference type="Pfam" id="PF20700"/>
    </source>
</evidence>
<reference evidence="2" key="2">
    <citation type="submission" date="2017-10" db="EMBL/GenBank/DDBJ databases">
        <title>Ladona fulva Genome sequencing and assembly.</title>
        <authorList>
            <person name="Murali S."/>
            <person name="Richards S."/>
            <person name="Bandaranaike D."/>
            <person name="Bellair M."/>
            <person name="Blankenburg K."/>
            <person name="Chao H."/>
            <person name="Dinh H."/>
            <person name="Doddapaneni H."/>
            <person name="Dugan-Rocha S."/>
            <person name="Elkadiri S."/>
            <person name="Gnanaolivu R."/>
            <person name="Hernandez B."/>
            <person name="Skinner E."/>
            <person name="Javaid M."/>
            <person name="Lee S."/>
            <person name="Li M."/>
            <person name="Ming W."/>
            <person name="Munidasa M."/>
            <person name="Muniz J."/>
            <person name="Nguyen L."/>
            <person name="Hughes D."/>
            <person name="Osuji N."/>
            <person name="Pu L.-L."/>
            <person name="Puazo M."/>
            <person name="Qu C."/>
            <person name="Quiroz J."/>
            <person name="Raj R."/>
            <person name="Weissenberger G."/>
            <person name="Xin Y."/>
            <person name="Zou X."/>
            <person name="Han Y."/>
            <person name="Worley K."/>
            <person name="Muzny D."/>
            <person name="Gibbs R."/>
        </authorList>
    </citation>
    <scope>NUCLEOTIDE SEQUENCE</scope>
    <source>
        <strain evidence="2">Sampled in the wild</strain>
    </source>
</reference>
<name>A0A8K0KTL6_LADFU</name>
<dbReference type="Pfam" id="PF20700">
    <property type="entry name" value="Mutator"/>
    <property type="match status" value="1"/>
</dbReference>
<dbReference type="InterPro" id="IPR049012">
    <property type="entry name" value="Mutator_transp_dom"/>
</dbReference>
<evidence type="ECO:0000313" key="3">
    <source>
        <dbReference type="Proteomes" id="UP000792457"/>
    </source>
</evidence>
<dbReference type="OrthoDB" id="6431392at2759"/>
<protein>
    <recommendedName>
        <fullName evidence="1">Mutator-like transposase domain-containing protein</fullName>
    </recommendedName>
</protein>
<accession>A0A8K0KTL6</accession>
<gene>
    <name evidence="2" type="ORF">J437_LFUL018846</name>
</gene>
<dbReference type="EMBL" id="KZ309701">
    <property type="protein sequence ID" value="KAG8239550.1"/>
    <property type="molecule type" value="Genomic_DNA"/>
</dbReference>
<organism evidence="2 3">
    <name type="scientific">Ladona fulva</name>
    <name type="common">Scarce chaser dragonfly</name>
    <name type="synonym">Libellula fulva</name>
    <dbReference type="NCBI Taxonomy" id="123851"/>
    <lineage>
        <taxon>Eukaryota</taxon>
        <taxon>Metazoa</taxon>
        <taxon>Ecdysozoa</taxon>
        <taxon>Arthropoda</taxon>
        <taxon>Hexapoda</taxon>
        <taxon>Insecta</taxon>
        <taxon>Pterygota</taxon>
        <taxon>Palaeoptera</taxon>
        <taxon>Odonata</taxon>
        <taxon>Epiprocta</taxon>
        <taxon>Anisoptera</taxon>
        <taxon>Libelluloidea</taxon>
        <taxon>Libellulidae</taxon>
        <taxon>Ladona</taxon>
    </lineage>
</organism>
<comment type="caution">
    <text evidence="2">The sequence shown here is derived from an EMBL/GenBank/DDBJ whole genome shotgun (WGS) entry which is preliminary data.</text>
</comment>
<proteinExistence type="predicted"/>
<evidence type="ECO:0000313" key="2">
    <source>
        <dbReference type="EMBL" id="KAG8239550.1"/>
    </source>
</evidence>
<reference evidence="2" key="1">
    <citation type="submission" date="2013-04" db="EMBL/GenBank/DDBJ databases">
        <authorList>
            <person name="Qu J."/>
            <person name="Murali S.C."/>
            <person name="Bandaranaike D."/>
            <person name="Bellair M."/>
            <person name="Blankenburg K."/>
            <person name="Chao H."/>
            <person name="Dinh H."/>
            <person name="Doddapaneni H."/>
            <person name="Downs B."/>
            <person name="Dugan-Rocha S."/>
            <person name="Elkadiri S."/>
            <person name="Gnanaolivu R.D."/>
            <person name="Hernandez B."/>
            <person name="Javaid M."/>
            <person name="Jayaseelan J.C."/>
            <person name="Lee S."/>
            <person name="Li M."/>
            <person name="Ming W."/>
            <person name="Munidasa M."/>
            <person name="Muniz J."/>
            <person name="Nguyen L."/>
            <person name="Ongeri F."/>
            <person name="Osuji N."/>
            <person name="Pu L.-L."/>
            <person name="Puazo M."/>
            <person name="Qu C."/>
            <person name="Quiroz J."/>
            <person name="Raj R."/>
            <person name="Weissenberger G."/>
            <person name="Xin Y."/>
            <person name="Zou X."/>
            <person name="Han Y."/>
            <person name="Richards S."/>
            <person name="Worley K."/>
            <person name="Muzny D."/>
            <person name="Gibbs R."/>
        </authorList>
    </citation>
    <scope>NUCLEOTIDE SEQUENCE</scope>
    <source>
        <strain evidence="2">Sampled in the wild</strain>
    </source>
</reference>
<sequence length="255" mass="28425">MKDLICNKERLAENSGKSHQTSTVDASSGFAVSSTDDRNPMLGYVECSVDENFAPNKQVEDLIVETDCRRLEDDVELISGRFIVDGQHLVRALRAHDFHRFDCQKSNNGYMKLVSSSSKSLVWSMTFKCPYCHQLEIVTSEPMPVLPKNCTRNTSTVELTLAEQAVWGFTSIGSGQRNMEEVWKDVLLNSMEQAGIEEKKLAIERGDVTTNGTPFITVIADGGWSHRSHGHRYTANSGVACIIGQKTKKLLHIEV</sequence>
<keyword evidence="3" id="KW-1185">Reference proteome</keyword>
<feature type="domain" description="Mutator-like transposase" evidence="1">
    <location>
        <begin position="172"/>
        <end position="255"/>
    </location>
</feature>